<dbReference type="InterPro" id="IPR008220">
    <property type="entry name" value="HAT_MetX-like"/>
</dbReference>
<dbReference type="EMBL" id="JAACJP010000026">
    <property type="protein sequence ID" value="KAF5376938.1"/>
    <property type="molecule type" value="Genomic_DNA"/>
</dbReference>
<keyword evidence="2" id="KW-0808">Transferase</keyword>
<evidence type="ECO:0000256" key="2">
    <source>
        <dbReference type="ARBA" id="ARBA00022679"/>
    </source>
</evidence>
<name>A0A8H5H532_9AGAR</name>
<organism evidence="6 7">
    <name type="scientific">Tricholomella constricta</name>
    <dbReference type="NCBI Taxonomy" id="117010"/>
    <lineage>
        <taxon>Eukaryota</taxon>
        <taxon>Fungi</taxon>
        <taxon>Dikarya</taxon>
        <taxon>Basidiomycota</taxon>
        <taxon>Agaricomycotina</taxon>
        <taxon>Agaricomycetes</taxon>
        <taxon>Agaricomycetidae</taxon>
        <taxon>Agaricales</taxon>
        <taxon>Tricholomatineae</taxon>
        <taxon>Lyophyllaceae</taxon>
        <taxon>Tricholomella</taxon>
    </lineage>
</organism>
<evidence type="ECO:0000313" key="7">
    <source>
        <dbReference type="Proteomes" id="UP000565441"/>
    </source>
</evidence>
<evidence type="ECO:0000313" key="6">
    <source>
        <dbReference type="EMBL" id="KAF5376938.1"/>
    </source>
</evidence>
<dbReference type="NCBIfam" id="TIGR01392">
    <property type="entry name" value="homoserO_Ac_trn"/>
    <property type="match status" value="1"/>
</dbReference>
<proteinExistence type="inferred from homology"/>
<feature type="active site" evidence="3">
    <location>
        <position position="400"/>
    </location>
</feature>
<feature type="compositionally biased region" description="Acidic residues" evidence="4">
    <location>
        <begin position="457"/>
        <end position="479"/>
    </location>
</feature>
<dbReference type="OrthoDB" id="191364at2759"/>
<reference evidence="6 7" key="1">
    <citation type="journal article" date="2020" name="ISME J.">
        <title>Uncovering the hidden diversity of litter-decomposition mechanisms in mushroom-forming fungi.</title>
        <authorList>
            <person name="Floudas D."/>
            <person name="Bentzer J."/>
            <person name="Ahren D."/>
            <person name="Johansson T."/>
            <person name="Persson P."/>
            <person name="Tunlid A."/>
        </authorList>
    </citation>
    <scope>NUCLEOTIDE SEQUENCE [LARGE SCALE GENOMIC DNA]</scope>
    <source>
        <strain evidence="6 7">CBS 661.87</strain>
    </source>
</reference>
<comment type="similarity">
    <text evidence="1">Belongs to the AB hydrolase superfamily. MetX family.</text>
</comment>
<evidence type="ECO:0000256" key="4">
    <source>
        <dbReference type="SAM" id="MobiDB-lite"/>
    </source>
</evidence>
<dbReference type="SUPFAM" id="SSF53474">
    <property type="entry name" value="alpha/beta-Hydrolases"/>
    <property type="match status" value="1"/>
</dbReference>
<dbReference type="Gene3D" id="3.40.50.1820">
    <property type="entry name" value="alpha/beta hydrolase"/>
    <property type="match status" value="1"/>
</dbReference>
<dbReference type="GO" id="GO:0009086">
    <property type="term" value="P:methionine biosynthetic process"/>
    <property type="evidence" value="ECO:0007669"/>
    <property type="project" value="TreeGrafter"/>
</dbReference>
<feature type="compositionally biased region" description="Pro residues" evidence="4">
    <location>
        <begin position="329"/>
        <end position="339"/>
    </location>
</feature>
<dbReference type="GO" id="GO:0009092">
    <property type="term" value="P:homoserine metabolic process"/>
    <property type="evidence" value="ECO:0007669"/>
    <property type="project" value="TreeGrafter"/>
</dbReference>
<dbReference type="Proteomes" id="UP000565441">
    <property type="component" value="Unassembled WGS sequence"/>
</dbReference>
<keyword evidence="7" id="KW-1185">Reference proteome</keyword>
<dbReference type="PANTHER" id="PTHR32268:SF11">
    <property type="entry name" value="HOMOSERINE O-ACETYLTRANSFERASE"/>
    <property type="match status" value="1"/>
</dbReference>
<feature type="active site" evidence="3">
    <location>
        <position position="371"/>
    </location>
</feature>
<evidence type="ECO:0000259" key="5">
    <source>
        <dbReference type="Pfam" id="PF00561"/>
    </source>
</evidence>
<dbReference type="PANTHER" id="PTHR32268">
    <property type="entry name" value="HOMOSERINE O-ACETYLTRANSFERASE"/>
    <property type="match status" value="1"/>
</dbReference>
<feature type="compositionally biased region" description="Pro residues" evidence="4">
    <location>
        <begin position="244"/>
        <end position="259"/>
    </location>
</feature>
<evidence type="ECO:0000256" key="1">
    <source>
        <dbReference type="ARBA" id="ARBA00006886"/>
    </source>
</evidence>
<comment type="caution">
    <text evidence="6">The sequence shown here is derived from an EMBL/GenBank/DDBJ whole genome shotgun (WGS) entry which is preliminary data.</text>
</comment>
<feature type="region of interest" description="Disordered" evidence="4">
    <location>
        <begin position="456"/>
        <end position="479"/>
    </location>
</feature>
<dbReference type="InterPro" id="IPR029058">
    <property type="entry name" value="AB_hydrolase_fold"/>
</dbReference>
<dbReference type="InterPro" id="IPR000073">
    <property type="entry name" value="AB_hydrolase_1"/>
</dbReference>
<dbReference type="Pfam" id="PF00561">
    <property type="entry name" value="Abhydrolase_1"/>
    <property type="match status" value="1"/>
</dbReference>
<sequence>MISLDQSIHLVPSFKLECGTELIDAPVAYKTWGKLNAERDNVMVICHALTGSADVQDWWGPMMGRGKAFDPSRYFIFCANVLGSPYGSASPLTTNPRTGKPYGPSFPPTTIRDDVRIHKLVLDALGVSFVAAVIGGSMGGMHVLEWPLCSPPGYIRHIVPLATSARHSAWCIAWAEAQRQCVYADPSFRNGYYTEQPVAGLAAARMAAMLTYRSRESFESRFSRRHQKPPALVRKTTDAGAVPVPIPILTPPPSPPTPAPKQLVTPVPQAAPAPAPRPKPAPAPAPAPPLFAAQSYLRYQGSKFTDRFDANCFIHITHKMDTHDVARGRPPPPPSPSPSPLNSNLTSEKESAHVLASLPAQRTLIIGVESDGLFPPEEQAELARHIPHASLVLLESRDGHDGFLLEFEAMNRHIEGFLRGEMPGFYVGEEEGEGEGEGEGEIIEGFEVRKTSVFGEAEVEEEEEEEAPMYDCAEEGGKR</sequence>
<feature type="region of interest" description="Disordered" evidence="4">
    <location>
        <begin position="323"/>
        <end position="351"/>
    </location>
</feature>
<dbReference type="AlphaFoldDB" id="A0A8H5H532"/>
<dbReference type="HAMAP" id="MF_00296">
    <property type="entry name" value="MetX_acyltransf"/>
    <property type="match status" value="1"/>
</dbReference>
<protein>
    <recommendedName>
        <fullName evidence="5">AB hydrolase-1 domain-containing protein</fullName>
    </recommendedName>
</protein>
<gene>
    <name evidence="6" type="ORF">D9615_007292</name>
</gene>
<feature type="active site" description="Nucleophile" evidence="3">
    <location>
        <position position="137"/>
    </location>
</feature>
<accession>A0A8H5H532</accession>
<feature type="compositionally biased region" description="Pro residues" evidence="4">
    <location>
        <begin position="269"/>
        <end position="287"/>
    </location>
</feature>
<dbReference type="GO" id="GO:0004414">
    <property type="term" value="F:homoserine O-acetyltransferase activity"/>
    <property type="evidence" value="ECO:0007669"/>
    <property type="project" value="TreeGrafter"/>
</dbReference>
<feature type="domain" description="AB hydrolase-1" evidence="5">
    <location>
        <begin position="41"/>
        <end position="225"/>
    </location>
</feature>
<feature type="region of interest" description="Disordered" evidence="4">
    <location>
        <begin position="243"/>
        <end position="287"/>
    </location>
</feature>
<dbReference type="PIRSF" id="PIRSF000443">
    <property type="entry name" value="Homoser_Ac_trans"/>
    <property type="match status" value="1"/>
</dbReference>
<evidence type="ECO:0000256" key="3">
    <source>
        <dbReference type="PIRSR" id="PIRSR000443-1"/>
    </source>
</evidence>